<sequence length="101" mass="11136">MELEFAAKALKELGHPTRLAIFKRLVMAGYQGIPVGEVQEELGIPGSTLSHHISSLISAGLVKQHREGRVLFCMPQYNVLQDVINFLQAECCSAEAKEKIT</sequence>
<dbReference type="GO" id="GO:0003700">
    <property type="term" value="F:DNA-binding transcription factor activity"/>
    <property type="evidence" value="ECO:0007669"/>
    <property type="project" value="InterPro"/>
</dbReference>
<dbReference type="InterPro" id="IPR036390">
    <property type="entry name" value="WH_DNA-bd_sf"/>
</dbReference>
<dbReference type="CDD" id="cd00090">
    <property type="entry name" value="HTH_ARSR"/>
    <property type="match status" value="1"/>
</dbReference>
<gene>
    <name evidence="5" type="ORF">FN961_14865</name>
</gene>
<dbReference type="EMBL" id="VKGK01000018">
    <property type="protein sequence ID" value="TRY13521.1"/>
    <property type="molecule type" value="Genomic_DNA"/>
</dbReference>
<dbReference type="GO" id="GO:0003677">
    <property type="term" value="F:DNA binding"/>
    <property type="evidence" value="ECO:0007669"/>
    <property type="project" value="UniProtKB-KW"/>
</dbReference>
<evidence type="ECO:0000256" key="2">
    <source>
        <dbReference type="ARBA" id="ARBA00023125"/>
    </source>
</evidence>
<accession>A0A553JM70</accession>
<organism evidence="5 6">
    <name type="scientific">Shewanella hanedai</name>
    <name type="common">Alteromonas hanedai</name>
    <dbReference type="NCBI Taxonomy" id="25"/>
    <lineage>
        <taxon>Bacteria</taxon>
        <taxon>Pseudomonadati</taxon>
        <taxon>Pseudomonadota</taxon>
        <taxon>Gammaproteobacteria</taxon>
        <taxon>Alteromonadales</taxon>
        <taxon>Shewanellaceae</taxon>
        <taxon>Shewanella</taxon>
    </lineage>
</organism>
<dbReference type="AlphaFoldDB" id="A0A553JM70"/>
<dbReference type="InterPro" id="IPR036388">
    <property type="entry name" value="WH-like_DNA-bd_sf"/>
</dbReference>
<dbReference type="Proteomes" id="UP000318126">
    <property type="component" value="Unassembled WGS sequence"/>
</dbReference>
<keyword evidence="3" id="KW-0804">Transcription</keyword>
<feature type="domain" description="HTH arsR-type" evidence="4">
    <location>
        <begin position="1"/>
        <end position="98"/>
    </location>
</feature>
<dbReference type="NCBIfam" id="NF033788">
    <property type="entry name" value="HTH_metalloreg"/>
    <property type="match status" value="1"/>
</dbReference>
<dbReference type="InterPro" id="IPR051011">
    <property type="entry name" value="Metal_resp_trans_reg"/>
</dbReference>
<dbReference type="RefSeq" id="WP_144040967.1">
    <property type="nucleotide sequence ID" value="NZ_BMPL01000011.1"/>
</dbReference>
<dbReference type="SUPFAM" id="SSF46785">
    <property type="entry name" value="Winged helix' DNA-binding domain"/>
    <property type="match status" value="1"/>
</dbReference>
<reference evidence="6" key="1">
    <citation type="submission" date="2019-07" db="EMBL/GenBank/DDBJ databases">
        <title>Shewanella sp. YLB-08 draft genomic sequence.</title>
        <authorList>
            <person name="Yu L."/>
        </authorList>
    </citation>
    <scope>NUCLEOTIDE SEQUENCE [LARGE SCALE GENOMIC DNA]</scope>
    <source>
        <strain evidence="6">JCM 20706</strain>
    </source>
</reference>
<dbReference type="PRINTS" id="PR00778">
    <property type="entry name" value="HTHARSR"/>
</dbReference>
<name>A0A553JM70_SHEHA</name>
<proteinExistence type="predicted"/>
<evidence type="ECO:0000256" key="1">
    <source>
        <dbReference type="ARBA" id="ARBA00023015"/>
    </source>
</evidence>
<dbReference type="PANTHER" id="PTHR43132">
    <property type="entry name" value="ARSENICAL RESISTANCE OPERON REPRESSOR ARSR-RELATED"/>
    <property type="match status" value="1"/>
</dbReference>
<dbReference type="OrthoDB" id="5297460at2"/>
<comment type="caution">
    <text evidence="5">The sequence shown here is derived from an EMBL/GenBank/DDBJ whole genome shotgun (WGS) entry which is preliminary data.</text>
</comment>
<keyword evidence="2" id="KW-0238">DNA-binding</keyword>
<protein>
    <submittedName>
        <fullName evidence="5">Helix-turn-helix transcriptional regulator</fullName>
    </submittedName>
</protein>
<evidence type="ECO:0000313" key="5">
    <source>
        <dbReference type="EMBL" id="TRY13521.1"/>
    </source>
</evidence>
<dbReference type="PROSITE" id="PS50987">
    <property type="entry name" value="HTH_ARSR_2"/>
    <property type="match status" value="1"/>
</dbReference>
<evidence type="ECO:0000313" key="6">
    <source>
        <dbReference type="Proteomes" id="UP000318126"/>
    </source>
</evidence>
<evidence type="ECO:0000256" key="3">
    <source>
        <dbReference type="ARBA" id="ARBA00023163"/>
    </source>
</evidence>
<dbReference type="Gene3D" id="1.10.10.10">
    <property type="entry name" value="Winged helix-like DNA-binding domain superfamily/Winged helix DNA-binding domain"/>
    <property type="match status" value="1"/>
</dbReference>
<dbReference type="Pfam" id="PF12840">
    <property type="entry name" value="HTH_20"/>
    <property type="match status" value="1"/>
</dbReference>
<dbReference type="InterPro" id="IPR001845">
    <property type="entry name" value="HTH_ArsR_DNA-bd_dom"/>
</dbReference>
<keyword evidence="1" id="KW-0805">Transcription regulation</keyword>
<dbReference type="InterPro" id="IPR011991">
    <property type="entry name" value="ArsR-like_HTH"/>
</dbReference>
<evidence type="ECO:0000259" key="4">
    <source>
        <dbReference type="PROSITE" id="PS50987"/>
    </source>
</evidence>
<dbReference type="SMART" id="SM00418">
    <property type="entry name" value="HTH_ARSR"/>
    <property type="match status" value="1"/>
</dbReference>
<dbReference type="PANTHER" id="PTHR43132:SF2">
    <property type="entry name" value="ARSENICAL RESISTANCE OPERON REPRESSOR ARSR-RELATED"/>
    <property type="match status" value="1"/>
</dbReference>
<keyword evidence="6" id="KW-1185">Reference proteome</keyword>